<evidence type="ECO:0000256" key="1">
    <source>
        <dbReference type="SAM" id="Coils"/>
    </source>
</evidence>
<evidence type="ECO:0000313" key="2">
    <source>
        <dbReference type="EMBL" id="CAB9531149.1"/>
    </source>
</evidence>
<comment type="caution">
    <text evidence="2">The sequence shown here is derived from an EMBL/GenBank/DDBJ whole genome shotgun (WGS) entry which is preliminary data.</text>
</comment>
<dbReference type="AlphaFoldDB" id="A0A9N8F596"/>
<organism evidence="2 3">
    <name type="scientific">Seminavis robusta</name>
    <dbReference type="NCBI Taxonomy" id="568900"/>
    <lineage>
        <taxon>Eukaryota</taxon>
        <taxon>Sar</taxon>
        <taxon>Stramenopiles</taxon>
        <taxon>Ochrophyta</taxon>
        <taxon>Bacillariophyta</taxon>
        <taxon>Bacillariophyceae</taxon>
        <taxon>Bacillariophycidae</taxon>
        <taxon>Naviculales</taxon>
        <taxon>Naviculaceae</taxon>
        <taxon>Seminavis</taxon>
    </lineage>
</organism>
<sequence length="162" mass="18552">MEPNMPARTDYTTGTTVWIRRGPYRHQIATYLEPENAKWCKIELLTGARIKLTYCAIEAIHEGPPTQAQANPPGYTMADIARLGGWRFQDESRHALHYSLPDPIFMGHTVRGLVSSLATASRELEETNRECRWLRSMVESNQNRIQELENLLHDNEDIPTGF</sequence>
<accession>A0A9N8F596</accession>
<reference evidence="2" key="1">
    <citation type="submission" date="2020-06" db="EMBL/GenBank/DDBJ databases">
        <authorList>
            <consortium name="Plant Systems Biology data submission"/>
        </authorList>
    </citation>
    <scope>NUCLEOTIDE SEQUENCE</scope>
    <source>
        <strain evidence="2">D6</strain>
    </source>
</reference>
<proteinExistence type="predicted"/>
<dbReference type="Proteomes" id="UP001153069">
    <property type="component" value="Unassembled WGS sequence"/>
</dbReference>
<feature type="coiled-coil region" evidence="1">
    <location>
        <begin position="110"/>
        <end position="158"/>
    </location>
</feature>
<keyword evidence="3" id="KW-1185">Reference proteome</keyword>
<dbReference type="EMBL" id="CAICTM010003284">
    <property type="protein sequence ID" value="CAB9531149.1"/>
    <property type="molecule type" value="Genomic_DNA"/>
</dbReference>
<name>A0A9N8F596_9STRA</name>
<protein>
    <submittedName>
        <fullName evidence="2">Uncharacterized protein</fullName>
    </submittedName>
</protein>
<evidence type="ECO:0000313" key="3">
    <source>
        <dbReference type="Proteomes" id="UP001153069"/>
    </source>
</evidence>
<keyword evidence="1" id="KW-0175">Coiled coil</keyword>
<gene>
    <name evidence="2" type="ORF">SEMRO_3286_G346200.1</name>
</gene>